<evidence type="ECO:0000313" key="2">
    <source>
        <dbReference type="Proteomes" id="UP000009374"/>
    </source>
</evidence>
<gene>
    <name evidence="1" type="ORF">UBAL3_79520055</name>
</gene>
<keyword evidence="2" id="KW-1185">Reference proteome</keyword>
<organism evidence="1 2">
    <name type="scientific">Leptospirillum ferrodiazotrophum</name>
    <dbReference type="NCBI Taxonomy" id="412449"/>
    <lineage>
        <taxon>Bacteria</taxon>
        <taxon>Pseudomonadati</taxon>
        <taxon>Nitrospirota</taxon>
        <taxon>Nitrospiria</taxon>
        <taxon>Nitrospirales</taxon>
        <taxon>Nitrospiraceae</taxon>
        <taxon>Leptospirillum</taxon>
    </lineage>
</organism>
<dbReference type="EMBL" id="GG693865">
    <property type="protein sequence ID" value="EES53334.1"/>
    <property type="molecule type" value="Genomic_DNA"/>
</dbReference>
<dbReference type="AlphaFoldDB" id="C6HVN7"/>
<dbReference type="Proteomes" id="UP000009374">
    <property type="component" value="Unassembled WGS sequence"/>
</dbReference>
<reference evidence="1 2" key="1">
    <citation type="journal article" date="2009" name="Appl. Environ. Microbiol.">
        <title>Community genomic and proteomic analyses of chemoautotrophic iron-oxidizing "Leptospirillum rubarum" (Group II) and "Leptospirillum ferrodiazotrophum" (Group III) bacteria in acid mine drainage biofilms.</title>
        <authorList>
            <person name="Goltsman D.S."/>
            <person name="Denef V.J."/>
            <person name="Singer S.W."/>
            <person name="VerBerkmoes N.C."/>
            <person name="Lefsrud M."/>
            <person name="Mueller R.S."/>
            <person name="Dick G.J."/>
            <person name="Sun C.L."/>
            <person name="Wheeler K.E."/>
            <person name="Zemla A."/>
            <person name="Baker B.J."/>
            <person name="Hauser L."/>
            <person name="Land M."/>
            <person name="Shah M.B."/>
            <person name="Thelen M.P."/>
            <person name="Hettich R.L."/>
            <person name="Banfield J.F."/>
        </authorList>
    </citation>
    <scope>NUCLEOTIDE SEQUENCE [LARGE SCALE GENOMIC DNA]</scope>
</reference>
<proteinExistence type="predicted"/>
<sequence>MTRNSRLIHHLLLLGGLLLLPGCQDSINNLSTELYSNGDFSPKNLARTTLAVTPVVHGDASKAEARALSGLLDRELQKKLPPSSLFTTRQVRLRLASDPVLAAEWKAMAPHISVHSIKGMEATEAFARRLGVRYLLESQIQYAEVGGGAEQVRFFSRIYDIKLHRIVWEGIGEGRGYERLFFPTTPAPFLTVAQTAAQGLVGRLFGH</sequence>
<accession>C6HVN7</accession>
<evidence type="ECO:0000313" key="1">
    <source>
        <dbReference type="EMBL" id="EES53334.1"/>
    </source>
</evidence>
<name>C6HVN7_9BACT</name>
<evidence type="ECO:0008006" key="3">
    <source>
        <dbReference type="Google" id="ProtNLM"/>
    </source>
</evidence>
<protein>
    <recommendedName>
        <fullName evidence="3">Lipoprotein</fullName>
    </recommendedName>
</protein>